<evidence type="ECO:0000256" key="3">
    <source>
        <dbReference type="ARBA" id="ARBA00022989"/>
    </source>
</evidence>
<dbReference type="SMART" id="SM01417">
    <property type="entry name" value="Solute_trans_a"/>
    <property type="match status" value="1"/>
</dbReference>
<keyword evidence="3 5" id="KW-1133">Transmembrane helix</keyword>
<evidence type="ECO:0000256" key="2">
    <source>
        <dbReference type="ARBA" id="ARBA00022692"/>
    </source>
</evidence>
<dbReference type="EMBL" id="JAAMPC010000002">
    <property type="protein sequence ID" value="KAG2328738.1"/>
    <property type="molecule type" value="Genomic_DNA"/>
</dbReference>
<dbReference type="GO" id="GO:0016020">
    <property type="term" value="C:membrane"/>
    <property type="evidence" value="ECO:0007669"/>
    <property type="project" value="UniProtKB-SubCell"/>
</dbReference>
<gene>
    <name evidence="6" type="ORF">Bca52824_011466</name>
</gene>
<keyword evidence="7" id="KW-1185">Reference proteome</keyword>
<accession>A0A8X7WI66</accession>
<dbReference type="AlphaFoldDB" id="A0A8X7WI66"/>
<evidence type="ECO:0000313" key="7">
    <source>
        <dbReference type="Proteomes" id="UP000886595"/>
    </source>
</evidence>
<comment type="caution">
    <text evidence="6">The sequence shown here is derived from an EMBL/GenBank/DDBJ whole genome shotgun (WGS) entry which is preliminary data.</text>
</comment>
<keyword evidence="4 5" id="KW-0472">Membrane</keyword>
<organism evidence="6 7">
    <name type="scientific">Brassica carinata</name>
    <name type="common">Ethiopian mustard</name>
    <name type="synonym">Abyssinian cabbage</name>
    <dbReference type="NCBI Taxonomy" id="52824"/>
    <lineage>
        <taxon>Eukaryota</taxon>
        <taxon>Viridiplantae</taxon>
        <taxon>Streptophyta</taxon>
        <taxon>Embryophyta</taxon>
        <taxon>Tracheophyta</taxon>
        <taxon>Spermatophyta</taxon>
        <taxon>Magnoliopsida</taxon>
        <taxon>eudicotyledons</taxon>
        <taxon>Gunneridae</taxon>
        <taxon>Pentapetalae</taxon>
        <taxon>rosids</taxon>
        <taxon>malvids</taxon>
        <taxon>Brassicales</taxon>
        <taxon>Brassicaceae</taxon>
        <taxon>Brassiceae</taxon>
        <taxon>Brassica</taxon>
    </lineage>
</organism>
<dbReference type="InterPro" id="IPR005178">
    <property type="entry name" value="Ostalpha/TMEM184C"/>
</dbReference>
<dbReference type="Proteomes" id="UP000886595">
    <property type="component" value="Unassembled WGS sequence"/>
</dbReference>
<dbReference type="Pfam" id="PF03619">
    <property type="entry name" value="Solute_trans_a"/>
    <property type="match status" value="1"/>
</dbReference>
<keyword evidence="2 5" id="KW-0812">Transmembrane</keyword>
<sequence>MNEIAAKISIREYQLITLHLTIQLVSQHLFHWKNPKEQKAILVIVLMAPIYAVVSFVTANFLALMYSYLSISISKNIPHVVCLDHRTFRLLKYWTWEFVVIRPVCSILMIALQIIGFYPSWLSWTFTIVLNVSVSLALYYLVIFYHVFSKERAPHNPLAKFLFIKGIIFFSIYHILYIISHVIKINHFCLSKTTSLSCTHKLSLQ</sequence>
<feature type="transmembrane region" description="Helical" evidence="5">
    <location>
        <begin position="93"/>
        <end position="115"/>
    </location>
</feature>
<evidence type="ECO:0000256" key="1">
    <source>
        <dbReference type="ARBA" id="ARBA00004141"/>
    </source>
</evidence>
<dbReference type="PANTHER" id="PTHR23423">
    <property type="entry name" value="ORGANIC SOLUTE TRANSPORTER-RELATED"/>
    <property type="match status" value="1"/>
</dbReference>
<feature type="transmembrane region" description="Helical" evidence="5">
    <location>
        <begin position="162"/>
        <end position="183"/>
    </location>
</feature>
<feature type="transmembrane region" description="Helical" evidence="5">
    <location>
        <begin position="121"/>
        <end position="142"/>
    </location>
</feature>
<dbReference type="OrthoDB" id="5348404at2759"/>
<proteinExistence type="predicted"/>
<reference evidence="6 7" key="1">
    <citation type="submission" date="2020-02" db="EMBL/GenBank/DDBJ databases">
        <authorList>
            <person name="Ma Q."/>
            <person name="Huang Y."/>
            <person name="Song X."/>
            <person name="Pei D."/>
        </authorList>
    </citation>
    <scope>NUCLEOTIDE SEQUENCE [LARGE SCALE GENOMIC DNA]</scope>
    <source>
        <strain evidence="6">Sxm20200214</strain>
        <tissue evidence="6">Leaf</tissue>
    </source>
</reference>
<name>A0A8X7WI66_BRACI</name>
<evidence type="ECO:0000256" key="5">
    <source>
        <dbReference type="SAM" id="Phobius"/>
    </source>
</evidence>
<comment type="subcellular location">
    <subcellularLocation>
        <location evidence="1">Membrane</location>
        <topology evidence="1">Multi-pass membrane protein</topology>
    </subcellularLocation>
</comment>
<evidence type="ECO:0000256" key="4">
    <source>
        <dbReference type="ARBA" id="ARBA00023136"/>
    </source>
</evidence>
<feature type="transmembrane region" description="Helical" evidence="5">
    <location>
        <begin position="40"/>
        <end position="66"/>
    </location>
</feature>
<evidence type="ECO:0000313" key="6">
    <source>
        <dbReference type="EMBL" id="KAG2328738.1"/>
    </source>
</evidence>
<protein>
    <submittedName>
        <fullName evidence="6">Uncharacterized protein</fullName>
    </submittedName>
</protein>